<feature type="binding site" evidence="4">
    <location>
        <position position="336"/>
    </location>
    <ligand>
        <name>AMP</name>
        <dbReference type="ChEBI" id="CHEBI:456215"/>
    </ligand>
</feature>
<feature type="binding site" evidence="5">
    <location>
        <position position="335"/>
    </location>
    <ligand>
        <name>Zn(2+)</name>
        <dbReference type="ChEBI" id="CHEBI:29105"/>
        <label>1</label>
    </ligand>
</feature>
<proteinExistence type="predicted"/>
<dbReference type="InterPro" id="IPR023088">
    <property type="entry name" value="PDEase"/>
</dbReference>
<dbReference type="EMBL" id="JAEPRB010000224">
    <property type="protein sequence ID" value="KAG2218543.1"/>
    <property type="molecule type" value="Genomic_DNA"/>
</dbReference>
<keyword evidence="2" id="KW-0378">Hydrolase</keyword>
<comment type="caution">
    <text evidence="8">The sequence shown here is derived from an EMBL/GenBank/DDBJ whole genome shotgun (WGS) entry which is preliminary data.</text>
</comment>
<evidence type="ECO:0000256" key="4">
    <source>
        <dbReference type="PIRSR" id="PIRSR623088-2"/>
    </source>
</evidence>
<dbReference type="SMART" id="SM00471">
    <property type="entry name" value="HDc"/>
    <property type="match status" value="1"/>
</dbReference>
<feature type="region of interest" description="Disordered" evidence="6">
    <location>
        <begin position="540"/>
        <end position="571"/>
    </location>
</feature>
<reference evidence="8 9" key="1">
    <citation type="submission" date="2020-12" db="EMBL/GenBank/DDBJ databases">
        <title>Metabolic potential, ecology and presence of endohyphal bacteria is reflected in genomic diversity of Mucoromycotina.</title>
        <authorList>
            <person name="Muszewska A."/>
            <person name="Okrasinska A."/>
            <person name="Steczkiewicz K."/>
            <person name="Drgas O."/>
            <person name="Orlowska M."/>
            <person name="Perlinska-Lenart U."/>
            <person name="Aleksandrzak-Piekarczyk T."/>
            <person name="Szatraj K."/>
            <person name="Zielenkiewicz U."/>
            <person name="Pilsyk S."/>
            <person name="Malc E."/>
            <person name="Mieczkowski P."/>
            <person name="Kruszewska J.S."/>
            <person name="Biernat P."/>
            <person name="Pawlowska J."/>
        </authorList>
    </citation>
    <scope>NUCLEOTIDE SEQUENCE [LARGE SCALE GENOMIC DNA]</scope>
    <source>
        <strain evidence="8 9">CBS 142.35</strain>
    </source>
</reference>
<gene>
    <name evidence="8" type="ORF">INT45_013981</name>
</gene>
<organism evidence="8 9">
    <name type="scientific">Circinella minor</name>
    <dbReference type="NCBI Taxonomy" id="1195481"/>
    <lineage>
        <taxon>Eukaryota</taxon>
        <taxon>Fungi</taxon>
        <taxon>Fungi incertae sedis</taxon>
        <taxon>Mucoromycota</taxon>
        <taxon>Mucoromycotina</taxon>
        <taxon>Mucoromycetes</taxon>
        <taxon>Mucorales</taxon>
        <taxon>Lichtheimiaceae</taxon>
        <taxon>Circinella</taxon>
    </lineage>
</organism>
<feature type="binding site" evidence="5">
    <location>
        <position position="336"/>
    </location>
    <ligand>
        <name>Zn(2+)</name>
        <dbReference type="ChEBI" id="CHEBI:29105"/>
        <label>1</label>
    </ligand>
</feature>
<dbReference type="Gene3D" id="3.40.50.2300">
    <property type="match status" value="1"/>
</dbReference>
<keyword evidence="9" id="KW-1185">Reference proteome</keyword>
<dbReference type="PANTHER" id="PTHR11347">
    <property type="entry name" value="CYCLIC NUCLEOTIDE PHOSPHODIESTERASE"/>
    <property type="match status" value="1"/>
</dbReference>
<evidence type="ECO:0000259" key="7">
    <source>
        <dbReference type="PROSITE" id="PS51845"/>
    </source>
</evidence>
<dbReference type="InterPro" id="IPR002073">
    <property type="entry name" value="PDEase_catalytic_dom"/>
</dbReference>
<evidence type="ECO:0000256" key="2">
    <source>
        <dbReference type="ARBA" id="ARBA00022801"/>
    </source>
</evidence>
<feature type="binding site" evidence="4">
    <location>
        <position position="451"/>
    </location>
    <ligand>
        <name>AMP</name>
        <dbReference type="ChEBI" id="CHEBI:456215"/>
    </ligand>
</feature>
<dbReference type="AlphaFoldDB" id="A0A8H7VJA6"/>
<dbReference type="SUPFAM" id="SSF109604">
    <property type="entry name" value="HD-domain/PDEase-like"/>
    <property type="match status" value="1"/>
</dbReference>
<evidence type="ECO:0000256" key="1">
    <source>
        <dbReference type="ARBA" id="ARBA00022723"/>
    </source>
</evidence>
<dbReference type="InterPro" id="IPR011006">
    <property type="entry name" value="CheY-like_superfamily"/>
</dbReference>
<feature type="active site" description="Proton donor" evidence="3">
    <location>
        <position position="285"/>
    </location>
</feature>
<dbReference type="PROSITE" id="PS51845">
    <property type="entry name" value="PDEASE_I_2"/>
    <property type="match status" value="1"/>
</dbReference>
<evidence type="ECO:0000313" key="8">
    <source>
        <dbReference type="EMBL" id="KAG2218543.1"/>
    </source>
</evidence>
<dbReference type="Pfam" id="PF00233">
    <property type="entry name" value="PDEase_I"/>
    <property type="match status" value="1"/>
</dbReference>
<protein>
    <recommendedName>
        <fullName evidence="7">PDEase domain-containing protein</fullName>
    </recommendedName>
</protein>
<feature type="binding site" evidence="5">
    <location>
        <position position="336"/>
    </location>
    <ligand>
        <name>Zn(2+)</name>
        <dbReference type="ChEBI" id="CHEBI:29105"/>
        <label>2</label>
    </ligand>
</feature>
<accession>A0A8H7VJA6</accession>
<dbReference type="GO" id="GO:0007165">
    <property type="term" value="P:signal transduction"/>
    <property type="evidence" value="ECO:0007669"/>
    <property type="project" value="InterPro"/>
</dbReference>
<evidence type="ECO:0000313" key="9">
    <source>
        <dbReference type="Proteomes" id="UP000646827"/>
    </source>
</evidence>
<feature type="binding site" evidence="4">
    <location>
        <begin position="285"/>
        <end position="289"/>
    </location>
    <ligand>
        <name>AMP</name>
        <dbReference type="ChEBI" id="CHEBI:456215"/>
    </ligand>
</feature>
<keyword evidence="1 5" id="KW-0479">Metal-binding</keyword>
<dbReference type="InterPro" id="IPR036971">
    <property type="entry name" value="PDEase_catalytic_dom_sf"/>
</dbReference>
<feature type="region of interest" description="Disordered" evidence="6">
    <location>
        <begin position="584"/>
        <end position="618"/>
    </location>
</feature>
<feature type="domain" description="PDEase" evidence="7">
    <location>
        <begin position="209"/>
        <end position="545"/>
    </location>
</feature>
<feature type="binding site" evidence="4">
    <location>
        <position position="502"/>
    </location>
    <ligand>
        <name>AMP</name>
        <dbReference type="ChEBI" id="CHEBI:456215"/>
    </ligand>
</feature>
<feature type="compositionally biased region" description="Low complexity" evidence="6">
    <location>
        <begin position="584"/>
        <end position="616"/>
    </location>
</feature>
<feature type="binding site" evidence="5">
    <location>
        <position position="451"/>
    </location>
    <ligand>
        <name>Zn(2+)</name>
        <dbReference type="ChEBI" id="CHEBI:29105"/>
        <label>1</label>
    </ligand>
</feature>
<dbReference type="CDD" id="cd00077">
    <property type="entry name" value="HDc"/>
    <property type="match status" value="1"/>
</dbReference>
<feature type="binding site" evidence="5">
    <location>
        <position position="289"/>
    </location>
    <ligand>
        <name>Zn(2+)</name>
        <dbReference type="ChEBI" id="CHEBI:29105"/>
        <label>1</label>
    </ligand>
</feature>
<dbReference type="GO" id="GO:0004114">
    <property type="term" value="F:3',5'-cyclic-nucleotide phosphodiesterase activity"/>
    <property type="evidence" value="ECO:0007669"/>
    <property type="project" value="InterPro"/>
</dbReference>
<dbReference type="OrthoDB" id="546632at2759"/>
<dbReference type="Proteomes" id="UP000646827">
    <property type="component" value="Unassembled WGS sequence"/>
</dbReference>
<evidence type="ECO:0000256" key="3">
    <source>
        <dbReference type="PIRSR" id="PIRSR623088-1"/>
    </source>
</evidence>
<dbReference type="SUPFAM" id="SSF52172">
    <property type="entry name" value="CheY-like"/>
    <property type="match status" value="1"/>
</dbReference>
<dbReference type="PRINTS" id="PR00387">
    <property type="entry name" value="PDIESTERASE1"/>
</dbReference>
<dbReference type="InterPro" id="IPR003607">
    <property type="entry name" value="HD/PDEase_dom"/>
</dbReference>
<evidence type="ECO:0000256" key="5">
    <source>
        <dbReference type="PIRSR" id="PIRSR623088-3"/>
    </source>
</evidence>
<dbReference type="CDD" id="cd00156">
    <property type="entry name" value="REC"/>
    <property type="match status" value="1"/>
</dbReference>
<dbReference type="GO" id="GO:0046872">
    <property type="term" value="F:metal ion binding"/>
    <property type="evidence" value="ECO:0007669"/>
    <property type="project" value="UniProtKB-KW"/>
</dbReference>
<name>A0A8H7VJA6_9FUNG</name>
<sequence length="662" mass="74212">MDPSHCSIVVLYKPTTTNTATTTKTATPYRIQLDIEYNDDDFNHQDNENINLDDSYSGDDRPPYMAILQSVFGHVYIQSSPSDAIRQIQYQQQPTLCLIDIGDDMSGQNVVASMAADLLNHHVTIAVCSSIEDFGFMLGCINAGAAEYLLKPLRTDVVKTLFLKLHNSHSTGTTHGGLHHRIKNTTSKDSALAKAMMDIYAPPISVKRSIAPLSGHRATFLRRKIASWDFCPFDVDHDDLIHCSYLIIEQVLTCPEMSHISINKDQLYDFIFELSISYYNGNSYHNFAHAVDVLQCLYHFLCKLGLLPYPGNVTRPQDLLRPNDIFGLLIAALGHDAAHPGVNNMFMIKSGAPLALLYNDRSVLESFHSMTLFQIIKKHKIDQCLGSTESYQEFRKTVIASILATDMSLHNDYVTKIKNQAERLRNLSALDESSREEERMLLCSALIKCADISNVTRPFRRAVKWAELLAQEFMCQGDLERKLGMPVQPMNDRDKMVLEDMQIGFIRFVAASLFENVSNVTHEMTFTVESMQQNLKLWETRKKEESSQRKDWNNETMIEEKHQLPRKSEPEGYRLSLDASATNKTIATGTTTTNTTSTTASTTPTTPTSNNNSNNSDKIFNGLPQMPAVAMASYGNNPNNEWLAANGTTPAHGGAYCQCSIM</sequence>
<dbReference type="Gene3D" id="1.10.1300.10">
    <property type="entry name" value="3'5'-cyclic nucleotide phosphodiesterase, catalytic domain"/>
    <property type="match status" value="1"/>
</dbReference>
<evidence type="ECO:0000256" key="6">
    <source>
        <dbReference type="SAM" id="MobiDB-lite"/>
    </source>
</evidence>